<accession>A0ACC2WUN7</accession>
<name>A0ACC2WUN7_9TREE</name>
<evidence type="ECO:0000313" key="2">
    <source>
        <dbReference type="Proteomes" id="UP001243375"/>
    </source>
</evidence>
<reference evidence="1" key="1">
    <citation type="submission" date="2023-04" db="EMBL/GenBank/DDBJ databases">
        <title>Draft Genome sequencing of Naganishia species isolated from polar environments using Oxford Nanopore Technology.</title>
        <authorList>
            <person name="Leo P."/>
            <person name="Venkateswaran K."/>
        </authorList>
    </citation>
    <scope>NUCLEOTIDE SEQUENCE</scope>
    <source>
        <strain evidence="1">MNA-CCFEE 5425</strain>
    </source>
</reference>
<comment type="caution">
    <text evidence="1">The sequence shown here is derived from an EMBL/GenBank/DDBJ whole genome shotgun (WGS) entry which is preliminary data.</text>
</comment>
<dbReference type="EMBL" id="JASBWU010000016">
    <property type="protein sequence ID" value="KAJ9115495.1"/>
    <property type="molecule type" value="Genomic_DNA"/>
</dbReference>
<keyword evidence="2" id="KW-1185">Reference proteome</keyword>
<dbReference type="Proteomes" id="UP001243375">
    <property type="component" value="Unassembled WGS sequence"/>
</dbReference>
<evidence type="ECO:0000313" key="1">
    <source>
        <dbReference type="EMBL" id="KAJ9115495.1"/>
    </source>
</evidence>
<gene>
    <name evidence="1" type="ORF">QFC22_005253</name>
</gene>
<protein>
    <submittedName>
        <fullName evidence="1">Uncharacterized protein</fullName>
    </submittedName>
</protein>
<sequence>MEPADNAGQEGGVMDVDGLPLDLGDEQGHADEMVLDDVRMDQGDGEANLQEGQQAPPLTTGIARLKKRPRLLDTTIESTREELKGMKTNYKIRMIHARYQKLVEEERKQVVEAARTGIAQPFGEKGKSPSIAPELVKFWAVVSAQPYEVEANVAPKRGRKVGTVRVAAGDNHHDFGREQGDLDLPLGDDNMAMDLDMQAIEHGDDRLGSEEMREVEIGRRASGVQMPWELMGLKPASDLGVEDYYVAPGGSSTVGTGTGPRHSLATPQNIAERIARRARSSSILGSNISGSAQKCAMLGDESMFDEGQLELPDEGLPLDQEPLPADGPSQSSLPGNINVNERQFLE</sequence>
<proteinExistence type="predicted"/>
<organism evidence="1 2">
    <name type="scientific">Naganishia vaughanmartiniae</name>
    <dbReference type="NCBI Taxonomy" id="1424756"/>
    <lineage>
        <taxon>Eukaryota</taxon>
        <taxon>Fungi</taxon>
        <taxon>Dikarya</taxon>
        <taxon>Basidiomycota</taxon>
        <taxon>Agaricomycotina</taxon>
        <taxon>Tremellomycetes</taxon>
        <taxon>Filobasidiales</taxon>
        <taxon>Filobasidiaceae</taxon>
        <taxon>Naganishia</taxon>
    </lineage>
</organism>